<dbReference type="CDD" id="cd03750">
    <property type="entry name" value="proteasome_alpha_type_2"/>
    <property type="match status" value="1"/>
</dbReference>
<evidence type="ECO:0000256" key="2">
    <source>
        <dbReference type="PROSITE-ProRule" id="PRU00808"/>
    </source>
</evidence>
<comment type="similarity">
    <text evidence="2">Belongs to the peptidase T1A family.</text>
</comment>
<dbReference type="InterPro" id="IPR029055">
    <property type="entry name" value="Ntn_hydrolases_N"/>
</dbReference>
<reference evidence="4 5" key="1">
    <citation type="journal article" date="2015" name="Plant Cell">
        <title>Oil accumulation by the oleaginous diatom Fistulifera solaris as revealed by the genome and transcriptome.</title>
        <authorList>
            <person name="Tanaka T."/>
            <person name="Maeda Y."/>
            <person name="Veluchamy A."/>
            <person name="Tanaka M."/>
            <person name="Abida H."/>
            <person name="Marechal E."/>
            <person name="Bowler C."/>
            <person name="Muto M."/>
            <person name="Sunaga Y."/>
            <person name="Tanaka M."/>
            <person name="Yoshino T."/>
            <person name="Taniguchi T."/>
            <person name="Fukuda Y."/>
            <person name="Nemoto M."/>
            <person name="Matsumoto M."/>
            <person name="Wong P.S."/>
            <person name="Aburatani S."/>
            <person name="Fujibuchi W."/>
        </authorList>
    </citation>
    <scope>NUCLEOTIDE SEQUENCE [LARGE SCALE GENOMIC DNA]</scope>
    <source>
        <strain evidence="4 5">JPCC DA0580</strain>
    </source>
</reference>
<dbReference type="Pfam" id="PF00227">
    <property type="entry name" value="Proteasome"/>
    <property type="match status" value="1"/>
</dbReference>
<dbReference type="SMART" id="SM00948">
    <property type="entry name" value="Proteasome_A_N"/>
    <property type="match status" value="1"/>
</dbReference>
<dbReference type="InterPro" id="IPR000426">
    <property type="entry name" value="Proteasome_asu_N"/>
</dbReference>
<dbReference type="EC" id="3.4.25.1" evidence="4"/>
<dbReference type="InParanoid" id="A0A1Z5KLF1"/>
<dbReference type="AlphaFoldDB" id="A0A1Z5KLF1"/>
<dbReference type="GO" id="GO:0019773">
    <property type="term" value="C:proteasome core complex, alpha-subunit complex"/>
    <property type="evidence" value="ECO:0007669"/>
    <property type="project" value="UniProtKB-UniRule"/>
</dbReference>
<keyword evidence="5" id="KW-1185">Reference proteome</keyword>
<name>A0A1Z5KLF1_FISSO</name>
<dbReference type="Proteomes" id="UP000198406">
    <property type="component" value="Unassembled WGS sequence"/>
</dbReference>
<dbReference type="OrthoDB" id="431557at2759"/>
<evidence type="ECO:0000259" key="3">
    <source>
        <dbReference type="SMART" id="SM00948"/>
    </source>
</evidence>
<evidence type="ECO:0000313" key="4">
    <source>
        <dbReference type="EMBL" id="GAX27109.1"/>
    </source>
</evidence>
<comment type="caution">
    <text evidence="4">The sequence shown here is derived from an EMBL/GenBank/DDBJ whole genome shotgun (WGS) entry which is preliminary data.</text>
</comment>
<gene>
    <name evidence="4" type="ORF">FisN_13Lh347</name>
</gene>
<dbReference type="EMBL" id="BDSP01000253">
    <property type="protein sequence ID" value="GAX27109.1"/>
    <property type="molecule type" value="Genomic_DNA"/>
</dbReference>
<dbReference type="GO" id="GO:0006511">
    <property type="term" value="P:ubiquitin-dependent protein catabolic process"/>
    <property type="evidence" value="ECO:0007669"/>
    <property type="project" value="InterPro"/>
</dbReference>
<organism evidence="4 5">
    <name type="scientific">Fistulifera solaris</name>
    <name type="common">Oleaginous diatom</name>
    <dbReference type="NCBI Taxonomy" id="1519565"/>
    <lineage>
        <taxon>Eukaryota</taxon>
        <taxon>Sar</taxon>
        <taxon>Stramenopiles</taxon>
        <taxon>Ochrophyta</taxon>
        <taxon>Bacillariophyta</taxon>
        <taxon>Bacillariophyceae</taxon>
        <taxon>Bacillariophycidae</taxon>
        <taxon>Naviculales</taxon>
        <taxon>Naviculaceae</taxon>
        <taxon>Fistulifera</taxon>
    </lineage>
</organism>
<accession>A0A1Z5KLF1</accession>
<dbReference type="NCBIfam" id="NF003075">
    <property type="entry name" value="PRK03996.1"/>
    <property type="match status" value="1"/>
</dbReference>
<dbReference type="InterPro" id="IPR023332">
    <property type="entry name" value="Proteasome_alpha-type"/>
</dbReference>
<protein>
    <submittedName>
        <fullName evidence="4">20S proteasome subunit alpha 2</fullName>
        <ecNumber evidence="4">3.4.25.1</ecNumber>
    </submittedName>
</protein>
<dbReference type="Pfam" id="PF10584">
    <property type="entry name" value="Proteasome_A_N"/>
    <property type="match status" value="1"/>
</dbReference>
<dbReference type="InterPro" id="IPR050115">
    <property type="entry name" value="Proteasome_alpha"/>
</dbReference>
<keyword evidence="4" id="KW-0378">Hydrolase</keyword>
<proteinExistence type="inferred from homology"/>
<dbReference type="Gene3D" id="3.60.20.10">
    <property type="entry name" value="Glutamine Phosphoribosylpyrophosphate, subunit 1, domain 1"/>
    <property type="match status" value="1"/>
</dbReference>
<evidence type="ECO:0000256" key="1">
    <source>
        <dbReference type="ARBA" id="ARBA00022942"/>
    </source>
</evidence>
<sequence>MGDSAYSFSLTTFSRTGKLLQIEYALNAVANGRTALGICAQDGVVIATDKKLPSVLVDSEHVQKIETITPKAGFCYAGVGPDYRVLVKRSRKSSQSYLSEYGEVQPVHQLVTDTASTMQEYTQRGGVRPFGISLLVAGLDSDGKPALFQVDPSGSYFGWNATAIGKNYVSAKNFLEKRWTEDMELEDAIHTALLTLREGFEGEMTAHNIEVGIVKKDGEFQVLQPNQIQDYLDEAN</sequence>
<dbReference type="GO" id="GO:0016787">
    <property type="term" value="F:hydrolase activity"/>
    <property type="evidence" value="ECO:0007669"/>
    <property type="project" value="UniProtKB-KW"/>
</dbReference>
<keyword evidence="1 2" id="KW-0647">Proteasome</keyword>
<dbReference type="SUPFAM" id="SSF56235">
    <property type="entry name" value="N-terminal nucleophile aminohydrolases (Ntn hydrolases)"/>
    <property type="match status" value="1"/>
</dbReference>
<feature type="domain" description="Proteasome alpha-type subunits" evidence="3">
    <location>
        <begin position="6"/>
        <end position="28"/>
    </location>
</feature>
<dbReference type="FunCoup" id="A0A1Z5KLF1">
    <property type="interactions" value="941"/>
</dbReference>
<dbReference type="PANTHER" id="PTHR11599">
    <property type="entry name" value="PROTEASOME SUBUNIT ALPHA/BETA"/>
    <property type="match status" value="1"/>
</dbReference>
<evidence type="ECO:0000313" key="5">
    <source>
        <dbReference type="Proteomes" id="UP000198406"/>
    </source>
</evidence>
<dbReference type="InterPro" id="IPR001353">
    <property type="entry name" value="Proteasome_sua/b"/>
</dbReference>
<dbReference type="PROSITE" id="PS51475">
    <property type="entry name" value="PROTEASOME_ALPHA_2"/>
    <property type="match status" value="1"/>
</dbReference>